<sequence>MGFLDRFLGRDEQPADRPAGPYGSRPPTSDEAAIDRYRYLLRTAPPDAIEQAHAEAFAQLTPEQRRQVLDGLAQDVPEAERAQSDDPRALARMATRAEMRAPGTLENRFGGGAGGIGMGGIIAGSLLASVAGAFVGTAIADSFFDLSDGGSPDPAADGGGDVAADGGGDAGFDGGFDGGGFDGGFGGDFGGGDF</sequence>
<dbReference type="Proteomes" id="UP000321118">
    <property type="component" value="Unassembled WGS sequence"/>
</dbReference>
<organism evidence="2 3">
    <name type="scientific">Cellulomonas xylanilytica</name>
    <dbReference type="NCBI Taxonomy" id="233583"/>
    <lineage>
        <taxon>Bacteria</taxon>
        <taxon>Bacillati</taxon>
        <taxon>Actinomycetota</taxon>
        <taxon>Actinomycetes</taxon>
        <taxon>Micrococcales</taxon>
        <taxon>Cellulomonadaceae</taxon>
        <taxon>Cellulomonas</taxon>
    </lineage>
</organism>
<feature type="region of interest" description="Disordered" evidence="1">
    <location>
        <begin position="150"/>
        <end position="175"/>
    </location>
</feature>
<evidence type="ECO:0000313" key="3">
    <source>
        <dbReference type="Proteomes" id="UP000321118"/>
    </source>
</evidence>
<evidence type="ECO:0000256" key="1">
    <source>
        <dbReference type="SAM" id="MobiDB-lite"/>
    </source>
</evidence>
<accession>A0A510V9D9</accession>
<evidence type="ECO:0000313" key="2">
    <source>
        <dbReference type="EMBL" id="GEK23488.1"/>
    </source>
</evidence>
<comment type="caution">
    <text evidence="2">The sequence shown here is derived from an EMBL/GenBank/DDBJ whole genome shotgun (WGS) entry which is preliminary data.</text>
</comment>
<reference evidence="2 3" key="1">
    <citation type="submission" date="2019-07" db="EMBL/GenBank/DDBJ databases">
        <title>Whole genome shotgun sequence of Cellulomonas xylanilytica NBRC 101102.</title>
        <authorList>
            <person name="Hosoyama A."/>
            <person name="Uohara A."/>
            <person name="Ohji S."/>
            <person name="Ichikawa N."/>
        </authorList>
    </citation>
    <scope>NUCLEOTIDE SEQUENCE [LARGE SCALE GENOMIC DNA]</scope>
    <source>
        <strain evidence="2 3">NBRC 101102</strain>
    </source>
</reference>
<dbReference type="RefSeq" id="WP_146931462.1">
    <property type="nucleotide sequence ID" value="NZ_BJUB01000017.1"/>
</dbReference>
<dbReference type="OrthoDB" id="5520269at2"/>
<gene>
    <name evidence="2" type="ORF">CXY01_40080</name>
</gene>
<proteinExistence type="predicted"/>
<feature type="compositionally biased region" description="Gly residues" evidence="1">
    <location>
        <begin position="157"/>
        <end position="175"/>
    </location>
</feature>
<feature type="region of interest" description="Disordered" evidence="1">
    <location>
        <begin position="1"/>
        <end position="30"/>
    </location>
</feature>
<keyword evidence="3" id="KW-1185">Reference proteome</keyword>
<dbReference type="EMBL" id="BJUB01000017">
    <property type="protein sequence ID" value="GEK23488.1"/>
    <property type="molecule type" value="Genomic_DNA"/>
</dbReference>
<protein>
    <recommendedName>
        <fullName evidence="4">DUF2076 domain-containing protein</fullName>
    </recommendedName>
</protein>
<name>A0A510V9D9_9CELL</name>
<dbReference type="AlphaFoldDB" id="A0A510V9D9"/>
<evidence type="ECO:0008006" key="4">
    <source>
        <dbReference type="Google" id="ProtNLM"/>
    </source>
</evidence>